<comment type="caution">
    <text evidence="1">The sequence shown here is derived from an EMBL/GenBank/DDBJ whole genome shotgun (WGS) entry which is preliminary data.</text>
</comment>
<dbReference type="Proteomes" id="UP000696294">
    <property type="component" value="Unassembled WGS sequence"/>
</dbReference>
<evidence type="ECO:0000313" key="1">
    <source>
        <dbReference type="EMBL" id="NJP96432.1"/>
    </source>
</evidence>
<reference evidence="1 2" key="1">
    <citation type="submission" date="2020-03" db="EMBL/GenBank/DDBJ databases">
        <title>WGS of actinomycetes isolated from Thailand.</title>
        <authorList>
            <person name="Thawai C."/>
        </authorList>
    </citation>
    <scope>NUCLEOTIDE SEQUENCE [LARGE SCALE GENOMIC DNA]</scope>
    <source>
        <strain evidence="1 2">FMUSA5-5</strain>
    </source>
</reference>
<evidence type="ECO:0000313" key="2">
    <source>
        <dbReference type="Proteomes" id="UP000696294"/>
    </source>
</evidence>
<proteinExistence type="predicted"/>
<dbReference type="RefSeq" id="WP_168018028.1">
    <property type="nucleotide sequence ID" value="NZ_JAATEP010000049.1"/>
</dbReference>
<organism evidence="1 2">
    <name type="scientific">Nonomuraea composti</name>
    <dbReference type="NCBI Taxonomy" id="2720023"/>
    <lineage>
        <taxon>Bacteria</taxon>
        <taxon>Bacillati</taxon>
        <taxon>Actinomycetota</taxon>
        <taxon>Actinomycetes</taxon>
        <taxon>Streptosporangiales</taxon>
        <taxon>Streptosporangiaceae</taxon>
        <taxon>Nonomuraea</taxon>
    </lineage>
</organism>
<protein>
    <recommendedName>
        <fullName evidence="3">Methyltransferase domain-containing protein</fullName>
    </recommendedName>
</protein>
<sequence length="271" mass="28546">MDARHLPLSVWPAAADTETVAACRSGCCVPVSESLARHLVTACTRLGDLVIDLDAADHHIISTALTMGCLATATITDPALAQAIGQTLATTHPDHDLAIADLRLTRPDSPLADLRDLTGAAALVLHSHACPSRRTERADVAERTALDLTGSAKLLKPGGHLVVVTGLHRDQQSLVDPAPALIAQAQRAGLLYLQHIVALRVPVRGEHIESPLTWGVPRAEATAAGVPLSTRAHSDVFIFTRPRITVAPPASGDEGANNPMLGDRAWLEGEL</sequence>
<dbReference type="EMBL" id="JAATEP010000049">
    <property type="protein sequence ID" value="NJP96432.1"/>
    <property type="molecule type" value="Genomic_DNA"/>
</dbReference>
<keyword evidence="2" id="KW-1185">Reference proteome</keyword>
<name>A0ABX1BJE9_9ACTN</name>
<gene>
    <name evidence="1" type="ORF">HCN51_44575</name>
</gene>
<accession>A0ABX1BJE9</accession>
<evidence type="ECO:0008006" key="3">
    <source>
        <dbReference type="Google" id="ProtNLM"/>
    </source>
</evidence>